<evidence type="ECO:0000256" key="3">
    <source>
        <dbReference type="ARBA" id="ARBA00011890"/>
    </source>
</evidence>
<dbReference type="PANTHER" id="PTHR11579:SF0">
    <property type="entry name" value="PROTEIN-L-ISOASPARTATE(D-ASPARTATE) O-METHYLTRANSFERASE"/>
    <property type="match status" value="1"/>
</dbReference>
<evidence type="ECO:0000256" key="7">
    <source>
        <dbReference type="ARBA" id="ARBA00022679"/>
    </source>
</evidence>
<name>A0ABV8TTE3_9ACTN</name>
<sequence length="354" mass="38902">MMDQHWKRMLSQLKDEGYLLSTRWEAAFSSVDRAVFLPPRIDGVEKTHRFEEWQEAAYTLQPIVTKRATNGTPISSSSDPRVMLDMLESLGLEPGMRVLELGTGTGYNTALLCAVAGTENVTSIDIDSDVTLSARINLSRCGYPAVAVTRDGKNGYATRAPYDRLIVTYAVDRLEPAWLQQVADGGLIVAPWENDLGSQVVAQFRVQGGQATGRATAECAFMFDRAEHESTRVQSAGAYSTTTAFSPEYFREYASVDLWIIDQIPGISLYPHDDVYMFTRGSDVALLGLEAGEDDQYPVMGDGHPGFWNEIEAAYSSWFEAGRPFYEDYRLHSDPSGAITADVTAAGPEASSDG</sequence>
<evidence type="ECO:0000256" key="2">
    <source>
        <dbReference type="ARBA" id="ARBA00005369"/>
    </source>
</evidence>
<protein>
    <recommendedName>
        <fullName evidence="4">Protein-L-isoaspartate O-methyltransferase</fullName>
        <ecNumber evidence="3">2.1.1.77</ecNumber>
    </recommendedName>
    <alternativeName>
        <fullName evidence="11">L-isoaspartyl protein carboxyl methyltransferase</fullName>
    </alternativeName>
    <alternativeName>
        <fullName evidence="9">Protein L-isoaspartyl methyltransferase</fullName>
    </alternativeName>
    <alternativeName>
        <fullName evidence="10">Protein-beta-aspartate methyltransferase</fullName>
    </alternativeName>
</protein>
<comment type="subcellular location">
    <subcellularLocation>
        <location evidence="1">Cytoplasm</location>
    </subcellularLocation>
</comment>
<evidence type="ECO:0000256" key="9">
    <source>
        <dbReference type="ARBA" id="ARBA00030757"/>
    </source>
</evidence>
<proteinExistence type="inferred from homology"/>
<keyword evidence="7" id="KW-0808">Transferase</keyword>
<gene>
    <name evidence="12" type="ORF">ACFPET_01390</name>
</gene>
<dbReference type="SUPFAM" id="SSF53335">
    <property type="entry name" value="S-adenosyl-L-methionine-dependent methyltransferases"/>
    <property type="match status" value="1"/>
</dbReference>
<keyword evidence="8" id="KW-0949">S-adenosyl-L-methionine</keyword>
<dbReference type="Gene3D" id="3.40.50.150">
    <property type="entry name" value="Vaccinia Virus protein VP39"/>
    <property type="match status" value="1"/>
</dbReference>
<dbReference type="RefSeq" id="WP_380617586.1">
    <property type="nucleotide sequence ID" value="NZ_JBHSDK010000002.1"/>
</dbReference>
<evidence type="ECO:0000256" key="8">
    <source>
        <dbReference type="ARBA" id="ARBA00022691"/>
    </source>
</evidence>
<comment type="similarity">
    <text evidence="2">Belongs to the methyltransferase superfamily. L-isoaspartyl/D-aspartyl protein methyltransferase family.</text>
</comment>
<reference evidence="13" key="1">
    <citation type="journal article" date="2019" name="Int. J. Syst. Evol. Microbiol.">
        <title>The Global Catalogue of Microorganisms (GCM) 10K type strain sequencing project: providing services to taxonomists for standard genome sequencing and annotation.</title>
        <authorList>
            <consortium name="The Broad Institute Genomics Platform"/>
            <consortium name="The Broad Institute Genome Sequencing Center for Infectious Disease"/>
            <person name="Wu L."/>
            <person name="Ma J."/>
        </authorList>
    </citation>
    <scope>NUCLEOTIDE SEQUENCE [LARGE SCALE GENOMIC DNA]</scope>
    <source>
        <strain evidence="13">IBRC-M 10908</strain>
    </source>
</reference>
<comment type="caution">
    <text evidence="12">The sequence shown here is derived from an EMBL/GenBank/DDBJ whole genome shotgun (WGS) entry which is preliminary data.</text>
</comment>
<evidence type="ECO:0000256" key="4">
    <source>
        <dbReference type="ARBA" id="ARBA00013346"/>
    </source>
</evidence>
<dbReference type="InterPro" id="IPR000682">
    <property type="entry name" value="PCMT"/>
</dbReference>
<evidence type="ECO:0000256" key="5">
    <source>
        <dbReference type="ARBA" id="ARBA00022490"/>
    </source>
</evidence>
<dbReference type="InterPro" id="IPR029063">
    <property type="entry name" value="SAM-dependent_MTases_sf"/>
</dbReference>
<evidence type="ECO:0000313" key="13">
    <source>
        <dbReference type="Proteomes" id="UP001595823"/>
    </source>
</evidence>
<evidence type="ECO:0000256" key="10">
    <source>
        <dbReference type="ARBA" id="ARBA00031323"/>
    </source>
</evidence>
<dbReference type="Pfam" id="PF01135">
    <property type="entry name" value="PCMT"/>
    <property type="match status" value="1"/>
</dbReference>
<accession>A0ABV8TTE3</accession>
<keyword evidence="6" id="KW-0489">Methyltransferase</keyword>
<organism evidence="12 13">
    <name type="scientific">Salininema proteolyticum</name>
    <dbReference type="NCBI Taxonomy" id="1607685"/>
    <lineage>
        <taxon>Bacteria</taxon>
        <taxon>Bacillati</taxon>
        <taxon>Actinomycetota</taxon>
        <taxon>Actinomycetes</taxon>
        <taxon>Glycomycetales</taxon>
        <taxon>Glycomycetaceae</taxon>
        <taxon>Salininema</taxon>
    </lineage>
</organism>
<dbReference type="Proteomes" id="UP001595823">
    <property type="component" value="Unassembled WGS sequence"/>
</dbReference>
<dbReference type="PANTHER" id="PTHR11579">
    <property type="entry name" value="PROTEIN-L-ISOASPARTATE O-METHYLTRANSFERASE"/>
    <property type="match status" value="1"/>
</dbReference>
<evidence type="ECO:0000256" key="11">
    <source>
        <dbReference type="ARBA" id="ARBA00031350"/>
    </source>
</evidence>
<evidence type="ECO:0000313" key="12">
    <source>
        <dbReference type="EMBL" id="MFC4333847.1"/>
    </source>
</evidence>
<evidence type="ECO:0000256" key="1">
    <source>
        <dbReference type="ARBA" id="ARBA00004496"/>
    </source>
</evidence>
<dbReference type="EMBL" id="JBHSDK010000002">
    <property type="protein sequence ID" value="MFC4333847.1"/>
    <property type="molecule type" value="Genomic_DNA"/>
</dbReference>
<dbReference type="EC" id="2.1.1.77" evidence="3"/>
<dbReference type="CDD" id="cd02440">
    <property type="entry name" value="AdoMet_MTases"/>
    <property type="match status" value="1"/>
</dbReference>
<evidence type="ECO:0000256" key="6">
    <source>
        <dbReference type="ARBA" id="ARBA00022603"/>
    </source>
</evidence>
<keyword evidence="13" id="KW-1185">Reference proteome</keyword>
<keyword evidence="5" id="KW-0963">Cytoplasm</keyword>